<comment type="caution">
    <text evidence="2">The sequence shown here is derived from an EMBL/GenBank/DDBJ whole genome shotgun (WGS) entry which is preliminary data.</text>
</comment>
<feature type="signal peptide" evidence="1">
    <location>
        <begin position="1"/>
        <end position="20"/>
    </location>
</feature>
<keyword evidence="1" id="KW-0732">Signal</keyword>
<dbReference type="SUPFAM" id="SSF56935">
    <property type="entry name" value="Porins"/>
    <property type="match status" value="1"/>
</dbReference>
<accession>A0ABV9F4F5</accession>
<organism evidence="2 3">
    <name type="scientific">Sphingobium tyrosinilyticum</name>
    <dbReference type="NCBI Taxonomy" id="2715436"/>
    <lineage>
        <taxon>Bacteria</taxon>
        <taxon>Pseudomonadati</taxon>
        <taxon>Pseudomonadota</taxon>
        <taxon>Alphaproteobacteria</taxon>
        <taxon>Sphingomonadales</taxon>
        <taxon>Sphingomonadaceae</taxon>
        <taxon>Sphingobium</taxon>
    </lineage>
</organism>
<feature type="chain" id="PRO_5046791971" evidence="1">
    <location>
        <begin position="21"/>
        <end position="512"/>
    </location>
</feature>
<dbReference type="EMBL" id="JBHSFZ010000064">
    <property type="protein sequence ID" value="MFC4596059.1"/>
    <property type="molecule type" value="Genomic_DNA"/>
</dbReference>
<keyword evidence="3" id="KW-1185">Reference proteome</keyword>
<name>A0ABV9F4F5_9SPHN</name>
<sequence>MMVAAALLLSAPSLPVLSMAMLSDDDVTAPQPASEELQVSLSWPAPVHLQLERNPYELVVRFDRPIGDVAIKHFAQEAGAQLADLRWNDNSLVMRAASGRRIEGVVEGSRLTVRFLPDSATSAAIAPRSPEPAETADPELELAIARAEADAASGFPDMARRRLAPFAQRYPADKRIQRLIADLDVAEGALILGAARYREIAADDPFARRTLAEAGGNITAAVTLRGGKVFSQAEGAVSGLIPLGRRVSVGAGYRHTRSKADVVYGPTGILTDVVSHTSIADLLANVQLARTVRLELQGSAQLDERVVGGGARLYAGPPERQGRLLLAYRLPDVATPEQSTFGGYVSRAGIGGTLRLTPELSVQADGNWNGYGLRGTGDRTRSISVSGGIDYLLRRQSPSLALTYRLDAEYIGRMRARPNGLAYIPLSDRENHSFQLVAGKSWTKWQVTGAAGWTFDRLGNTDGPTANVSATGRLSDGWRLQASGGVSSISRPGISGRQLYLRLALTRYLGRL</sequence>
<reference evidence="3" key="1">
    <citation type="journal article" date="2019" name="Int. J. Syst. Evol. Microbiol.">
        <title>The Global Catalogue of Microorganisms (GCM) 10K type strain sequencing project: providing services to taxonomists for standard genome sequencing and annotation.</title>
        <authorList>
            <consortium name="The Broad Institute Genomics Platform"/>
            <consortium name="The Broad Institute Genome Sequencing Center for Infectious Disease"/>
            <person name="Wu L."/>
            <person name="Ma J."/>
        </authorList>
    </citation>
    <scope>NUCLEOTIDE SEQUENCE [LARGE SCALE GENOMIC DNA]</scope>
    <source>
        <strain evidence="3">NBRC 103632</strain>
    </source>
</reference>
<protein>
    <submittedName>
        <fullName evidence="2">Uncharacterized protein</fullName>
    </submittedName>
</protein>
<proteinExistence type="predicted"/>
<evidence type="ECO:0000256" key="1">
    <source>
        <dbReference type="SAM" id="SignalP"/>
    </source>
</evidence>
<dbReference type="Proteomes" id="UP001595957">
    <property type="component" value="Unassembled WGS sequence"/>
</dbReference>
<gene>
    <name evidence="2" type="ORF">ACFO3E_18060</name>
</gene>
<evidence type="ECO:0000313" key="3">
    <source>
        <dbReference type="Proteomes" id="UP001595957"/>
    </source>
</evidence>
<dbReference type="RefSeq" id="WP_380806871.1">
    <property type="nucleotide sequence ID" value="NZ_JBHSFZ010000064.1"/>
</dbReference>
<evidence type="ECO:0000313" key="2">
    <source>
        <dbReference type="EMBL" id="MFC4596059.1"/>
    </source>
</evidence>